<dbReference type="InterPro" id="IPR003141">
    <property type="entry name" value="Pol/His_phosphatase_N"/>
</dbReference>
<feature type="non-terminal residue" evidence="4">
    <location>
        <position position="320"/>
    </location>
</feature>
<dbReference type="InterPro" id="IPR016195">
    <property type="entry name" value="Pol/histidinol_Pase-like"/>
</dbReference>
<proteinExistence type="predicted"/>
<evidence type="ECO:0000259" key="3">
    <source>
        <dbReference type="SMART" id="SM00481"/>
    </source>
</evidence>
<dbReference type="InterPro" id="IPR049821">
    <property type="entry name" value="PolIIIA_DnaE1_PHP"/>
</dbReference>
<dbReference type="AlphaFoldDB" id="A0A6J4QEK7"/>
<dbReference type="InterPro" id="IPR004013">
    <property type="entry name" value="PHP_dom"/>
</dbReference>
<dbReference type="SMART" id="SM00481">
    <property type="entry name" value="POLIIIAc"/>
    <property type="match status" value="1"/>
</dbReference>
<evidence type="ECO:0000256" key="2">
    <source>
        <dbReference type="ARBA" id="ARBA00019114"/>
    </source>
</evidence>
<dbReference type="Pfam" id="PF02811">
    <property type="entry name" value="PHP"/>
    <property type="match status" value="1"/>
</dbReference>
<dbReference type="Gene3D" id="3.20.20.140">
    <property type="entry name" value="Metal-dependent hydrolases"/>
    <property type="match status" value="1"/>
</dbReference>
<dbReference type="PANTHER" id="PTHR32294">
    <property type="entry name" value="DNA POLYMERASE III SUBUNIT ALPHA"/>
    <property type="match status" value="1"/>
</dbReference>
<sequence>MFVHLRLHSEFSIVDGTNRIDDVVKVAAADGQPALAITDLNNLFGAIKFYKAARGAGLKPLIGAELFLQGVGKEPGALSRLLVLVQNQKGYLNLCELLARAWTQNVVRAQGVCKLEWMRELGEGLIVLSGAQAGPVGQALLQGDDARASSVALELASLFPHRFYLELQRAGRNDDERHVAAAVQLAANLKLPVVASHPVQFTQPDDYEAHEARVCISDGEILGNQRRVRRFTREQYFKSAAEMEALFADVPSAVANTLEVAKRCNLVLELGKPRLPAYPTPNGMPIEEYFRFASQEGLKERMLHLYPDPAQREKEMPRYQ</sequence>
<dbReference type="InterPro" id="IPR004805">
    <property type="entry name" value="DnaE2/DnaE/PolC"/>
</dbReference>
<name>A0A6J4QEK7_9BURK</name>
<dbReference type="GO" id="GO:0005737">
    <property type="term" value="C:cytoplasm"/>
    <property type="evidence" value="ECO:0007669"/>
    <property type="project" value="UniProtKB-SubCell"/>
</dbReference>
<gene>
    <name evidence="4" type="ORF">AVDCRST_MAG51-2913</name>
</gene>
<evidence type="ECO:0000256" key="1">
    <source>
        <dbReference type="ARBA" id="ARBA00004496"/>
    </source>
</evidence>
<feature type="domain" description="Polymerase/histidinol phosphatase N-terminal" evidence="3">
    <location>
        <begin position="3"/>
        <end position="70"/>
    </location>
</feature>
<evidence type="ECO:0000313" key="4">
    <source>
        <dbReference type="EMBL" id="CAA9435736.1"/>
    </source>
</evidence>
<dbReference type="CDD" id="cd07433">
    <property type="entry name" value="PHP_PolIIIA_DnaE1"/>
    <property type="match status" value="1"/>
</dbReference>
<dbReference type="GO" id="GO:0008408">
    <property type="term" value="F:3'-5' exonuclease activity"/>
    <property type="evidence" value="ECO:0007669"/>
    <property type="project" value="InterPro"/>
</dbReference>
<comment type="subcellular location">
    <subcellularLocation>
        <location evidence="1">Cytoplasm</location>
    </subcellularLocation>
</comment>
<dbReference type="SUPFAM" id="SSF89550">
    <property type="entry name" value="PHP domain-like"/>
    <property type="match status" value="1"/>
</dbReference>
<keyword evidence="4" id="KW-0548">Nucleotidyltransferase</keyword>
<protein>
    <recommendedName>
        <fullName evidence="2">DNA polymerase III subunit alpha</fullName>
    </recommendedName>
</protein>
<reference evidence="4" key="1">
    <citation type="submission" date="2020-02" db="EMBL/GenBank/DDBJ databases">
        <authorList>
            <person name="Meier V. D."/>
        </authorList>
    </citation>
    <scope>NUCLEOTIDE SEQUENCE</scope>
    <source>
        <strain evidence="4">AVDCRST_MAG51</strain>
    </source>
</reference>
<accession>A0A6J4QEK7</accession>
<keyword evidence="4" id="KW-0808">Transferase</keyword>
<organism evidence="4">
    <name type="scientific">uncultured Ramlibacter sp</name>
    <dbReference type="NCBI Taxonomy" id="260755"/>
    <lineage>
        <taxon>Bacteria</taxon>
        <taxon>Pseudomonadati</taxon>
        <taxon>Pseudomonadota</taxon>
        <taxon>Betaproteobacteria</taxon>
        <taxon>Burkholderiales</taxon>
        <taxon>Comamonadaceae</taxon>
        <taxon>Ramlibacter</taxon>
        <taxon>environmental samples</taxon>
    </lineage>
</organism>
<dbReference type="GO" id="GO:0006260">
    <property type="term" value="P:DNA replication"/>
    <property type="evidence" value="ECO:0007669"/>
    <property type="project" value="InterPro"/>
</dbReference>
<dbReference type="EMBL" id="CADCUX010000624">
    <property type="protein sequence ID" value="CAA9435736.1"/>
    <property type="molecule type" value="Genomic_DNA"/>
</dbReference>
<dbReference type="GO" id="GO:0016779">
    <property type="term" value="F:nucleotidyltransferase activity"/>
    <property type="evidence" value="ECO:0007669"/>
    <property type="project" value="UniProtKB-KW"/>
</dbReference>
<dbReference type="PANTHER" id="PTHR32294:SF0">
    <property type="entry name" value="DNA POLYMERASE III SUBUNIT ALPHA"/>
    <property type="match status" value="1"/>
</dbReference>